<feature type="region of interest" description="Disordered" evidence="1">
    <location>
        <begin position="1"/>
        <end position="126"/>
    </location>
</feature>
<comment type="caution">
    <text evidence="2">The sequence shown here is derived from an EMBL/GenBank/DDBJ whole genome shotgun (WGS) entry which is preliminary data.</text>
</comment>
<feature type="compositionally biased region" description="Pro residues" evidence="1">
    <location>
        <begin position="1"/>
        <end position="11"/>
    </location>
</feature>
<dbReference type="EMBL" id="CYRY02009532">
    <property type="protein sequence ID" value="VCW77894.1"/>
    <property type="molecule type" value="Genomic_DNA"/>
</dbReference>
<accession>A0A9X9PYN5</accession>
<feature type="non-terminal residue" evidence="2">
    <location>
        <position position="154"/>
    </location>
</feature>
<name>A0A9X9PYN5_GULGU</name>
<proteinExistence type="predicted"/>
<feature type="compositionally biased region" description="Basic and acidic residues" evidence="1">
    <location>
        <begin position="18"/>
        <end position="28"/>
    </location>
</feature>
<dbReference type="Proteomes" id="UP000269945">
    <property type="component" value="Unassembled WGS sequence"/>
</dbReference>
<dbReference type="AlphaFoldDB" id="A0A9X9PYN5"/>
<sequence>RPRPPTLPPRQPSEIPGEAERSALKPETRPPNGASGYGQHRSAGGKVTRGSSGGGRSSRRGRGAFELREDALAHEAAGETSRRGRSSRTSCRLPLALCGYPQNDEPRRRGGSLVAAGSRGRGSWDGTLSRWGPLLARWTKAEKAEARGGGPGPG</sequence>
<gene>
    <name evidence="2" type="ORF">BN2614_LOCUS1</name>
</gene>
<reference evidence="2 3" key="1">
    <citation type="submission" date="2018-10" db="EMBL/GenBank/DDBJ databases">
        <authorList>
            <person name="Ekblom R."/>
            <person name="Jareborg N."/>
        </authorList>
    </citation>
    <scope>NUCLEOTIDE SEQUENCE [LARGE SCALE GENOMIC DNA]</scope>
    <source>
        <tissue evidence="2">Muscle</tissue>
    </source>
</reference>
<protein>
    <submittedName>
        <fullName evidence="2">Uncharacterized protein</fullName>
    </submittedName>
</protein>
<evidence type="ECO:0000256" key="1">
    <source>
        <dbReference type="SAM" id="MobiDB-lite"/>
    </source>
</evidence>
<feature type="compositionally biased region" description="Basic and acidic residues" evidence="1">
    <location>
        <begin position="63"/>
        <end position="82"/>
    </location>
</feature>
<evidence type="ECO:0000313" key="3">
    <source>
        <dbReference type="Proteomes" id="UP000269945"/>
    </source>
</evidence>
<organism evidence="2 3">
    <name type="scientific">Gulo gulo</name>
    <name type="common">Wolverine</name>
    <name type="synonym">Gluton</name>
    <dbReference type="NCBI Taxonomy" id="48420"/>
    <lineage>
        <taxon>Eukaryota</taxon>
        <taxon>Metazoa</taxon>
        <taxon>Chordata</taxon>
        <taxon>Craniata</taxon>
        <taxon>Vertebrata</taxon>
        <taxon>Euteleostomi</taxon>
        <taxon>Mammalia</taxon>
        <taxon>Eutheria</taxon>
        <taxon>Laurasiatheria</taxon>
        <taxon>Carnivora</taxon>
        <taxon>Caniformia</taxon>
        <taxon>Musteloidea</taxon>
        <taxon>Mustelidae</taxon>
        <taxon>Guloninae</taxon>
        <taxon>Gulo</taxon>
    </lineage>
</organism>
<keyword evidence="3" id="KW-1185">Reference proteome</keyword>
<feature type="non-terminal residue" evidence="2">
    <location>
        <position position="1"/>
    </location>
</feature>
<evidence type="ECO:0000313" key="2">
    <source>
        <dbReference type="EMBL" id="VCW77894.1"/>
    </source>
</evidence>